<reference evidence="3" key="1">
    <citation type="submission" date="2016-10" db="EMBL/GenBank/DDBJ databases">
        <authorList>
            <person name="Varghese N."/>
            <person name="Submissions S."/>
        </authorList>
    </citation>
    <scope>NUCLEOTIDE SEQUENCE [LARGE SCALE GENOMIC DNA]</scope>
    <source>
        <strain evidence="3">DSM 45421</strain>
    </source>
</reference>
<feature type="compositionally biased region" description="Pro residues" evidence="1">
    <location>
        <begin position="69"/>
        <end position="78"/>
    </location>
</feature>
<evidence type="ECO:0000313" key="3">
    <source>
        <dbReference type="Proteomes" id="UP000199416"/>
    </source>
</evidence>
<evidence type="ECO:0000313" key="2">
    <source>
        <dbReference type="EMBL" id="SDD35442.1"/>
    </source>
</evidence>
<evidence type="ECO:0000256" key="1">
    <source>
        <dbReference type="SAM" id="MobiDB-lite"/>
    </source>
</evidence>
<feature type="region of interest" description="Disordered" evidence="1">
    <location>
        <begin position="57"/>
        <end position="78"/>
    </location>
</feature>
<dbReference type="AlphaFoldDB" id="A0A1G6U215"/>
<protein>
    <submittedName>
        <fullName evidence="2">Uncharacterized protein</fullName>
    </submittedName>
</protein>
<sequence>MHTTDTHPGPTEHVGAHAWVRVPRRLLLEGSAGRAVEVSAVALAEHPGAILRSLAVGADGRREVSRPAAPRPGSPTSR</sequence>
<organism evidence="2 3">
    <name type="scientific">Geodermatophilus telluris</name>
    <dbReference type="NCBI Taxonomy" id="1190417"/>
    <lineage>
        <taxon>Bacteria</taxon>
        <taxon>Bacillati</taxon>
        <taxon>Actinomycetota</taxon>
        <taxon>Actinomycetes</taxon>
        <taxon>Geodermatophilales</taxon>
        <taxon>Geodermatophilaceae</taxon>
        <taxon>Geodermatophilus</taxon>
    </lineage>
</organism>
<accession>A0A1G6U215</accession>
<dbReference type="Proteomes" id="UP000199416">
    <property type="component" value="Unassembled WGS sequence"/>
</dbReference>
<gene>
    <name evidence="2" type="ORF">SAMN05660690_4022</name>
</gene>
<name>A0A1G6U215_9ACTN</name>
<proteinExistence type="predicted"/>
<dbReference type="EMBL" id="FMZF01000007">
    <property type="protein sequence ID" value="SDD35442.1"/>
    <property type="molecule type" value="Genomic_DNA"/>
</dbReference>
<keyword evidence="3" id="KW-1185">Reference proteome</keyword>